<dbReference type="RefSeq" id="WP_378799818.1">
    <property type="nucleotide sequence ID" value="NZ_JBHUER010000008.1"/>
</dbReference>
<evidence type="ECO:0000313" key="2">
    <source>
        <dbReference type="EMBL" id="MFD1703726.1"/>
    </source>
</evidence>
<proteinExistence type="predicted"/>
<dbReference type="EMBL" id="JBHUER010000008">
    <property type="protein sequence ID" value="MFD1703726.1"/>
    <property type="molecule type" value="Genomic_DNA"/>
</dbReference>
<protein>
    <submittedName>
        <fullName evidence="2">Uncharacterized protein</fullName>
    </submittedName>
</protein>
<feature type="region of interest" description="Disordered" evidence="1">
    <location>
        <begin position="1"/>
        <end position="20"/>
    </location>
</feature>
<sequence length="106" mass="10700">MTVSPSSQAAREPGRPDDDARTVVVRQASVFSVVSADPAAGELSTLVAAVKGAAPVTPAEAAVALRQARDAAEMLARAQGSPASRLYAERAAARGLGPGRLISAYA</sequence>
<reference evidence="3" key="1">
    <citation type="journal article" date="2019" name="Int. J. Syst. Evol. Microbiol.">
        <title>The Global Catalogue of Microorganisms (GCM) 10K type strain sequencing project: providing services to taxonomists for standard genome sequencing and annotation.</title>
        <authorList>
            <consortium name="The Broad Institute Genomics Platform"/>
            <consortium name="The Broad Institute Genome Sequencing Center for Infectious Disease"/>
            <person name="Wu L."/>
            <person name="Ma J."/>
        </authorList>
    </citation>
    <scope>NUCLEOTIDE SEQUENCE [LARGE SCALE GENOMIC DNA]</scope>
    <source>
        <strain evidence="3">KCTC 23707</strain>
    </source>
</reference>
<dbReference type="Proteomes" id="UP001597308">
    <property type="component" value="Unassembled WGS sequence"/>
</dbReference>
<organism evidence="2 3">
    <name type="scientific">Methylopila henanensis</name>
    <dbReference type="NCBI Taxonomy" id="873516"/>
    <lineage>
        <taxon>Bacteria</taxon>
        <taxon>Pseudomonadati</taxon>
        <taxon>Pseudomonadota</taxon>
        <taxon>Alphaproteobacteria</taxon>
        <taxon>Hyphomicrobiales</taxon>
        <taxon>Methylopilaceae</taxon>
        <taxon>Methylopila</taxon>
    </lineage>
</organism>
<comment type="caution">
    <text evidence="2">The sequence shown here is derived from an EMBL/GenBank/DDBJ whole genome shotgun (WGS) entry which is preliminary data.</text>
</comment>
<name>A0ABW4K892_9HYPH</name>
<evidence type="ECO:0000256" key="1">
    <source>
        <dbReference type="SAM" id="MobiDB-lite"/>
    </source>
</evidence>
<accession>A0ABW4K892</accession>
<gene>
    <name evidence="2" type="ORF">ACFSCV_12015</name>
</gene>
<keyword evidence="3" id="KW-1185">Reference proteome</keyword>
<evidence type="ECO:0000313" key="3">
    <source>
        <dbReference type="Proteomes" id="UP001597308"/>
    </source>
</evidence>